<feature type="compositionally biased region" description="Polar residues" evidence="1">
    <location>
        <begin position="438"/>
        <end position="447"/>
    </location>
</feature>
<feature type="compositionally biased region" description="Polar residues" evidence="1">
    <location>
        <begin position="650"/>
        <end position="668"/>
    </location>
</feature>
<keyword evidence="2" id="KW-0472">Membrane</keyword>
<feature type="compositionally biased region" description="Low complexity" evidence="1">
    <location>
        <begin position="915"/>
        <end position="926"/>
    </location>
</feature>
<feature type="compositionally biased region" description="Polar residues" evidence="1">
    <location>
        <begin position="968"/>
        <end position="987"/>
    </location>
</feature>
<feature type="region of interest" description="Disordered" evidence="1">
    <location>
        <begin position="650"/>
        <end position="788"/>
    </location>
</feature>
<evidence type="ECO:0000313" key="4">
    <source>
        <dbReference type="Proteomes" id="UP000001072"/>
    </source>
</evidence>
<reference evidence="4" key="1">
    <citation type="journal article" date="2011" name="Proc. Natl. Acad. Sci. U.S.A.">
        <title>Obligate biotrophy features unraveled by the genomic analysis of rust fungi.</title>
        <authorList>
            <person name="Duplessis S."/>
            <person name="Cuomo C.A."/>
            <person name="Lin Y.-C."/>
            <person name="Aerts A."/>
            <person name="Tisserant E."/>
            <person name="Veneault-Fourrey C."/>
            <person name="Joly D.L."/>
            <person name="Hacquard S."/>
            <person name="Amselem J."/>
            <person name="Cantarel B.L."/>
            <person name="Chiu R."/>
            <person name="Coutinho P.M."/>
            <person name="Feau N."/>
            <person name="Field M."/>
            <person name="Frey P."/>
            <person name="Gelhaye E."/>
            <person name="Goldberg J."/>
            <person name="Grabherr M.G."/>
            <person name="Kodira C.D."/>
            <person name="Kohler A."/>
            <person name="Kuees U."/>
            <person name="Lindquist E.A."/>
            <person name="Lucas S.M."/>
            <person name="Mago R."/>
            <person name="Mauceli E."/>
            <person name="Morin E."/>
            <person name="Murat C."/>
            <person name="Pangilinan J.L."/>
            <person name="Park R."/>
            <person name="Pearson M."/>
            <person name="Quesneville H."/>
            <person name="Rouhier N."/>
            <person name="Sakthikumar S."/>
            <person name="Salamov A.A."/>
            <person name="Schmutz J."/>
            <person name="Selles B."/>
            <person name="Shapiro H."/>
            <person name="Tanguay P."/>
            <person name="Tuskan G.A."/>
            <person name="Henrissat B."/>
            <person name="Van de Peer Y."/>
            <person name="Rouze P."/>
            <person name="Ellis J.G."/>
            <person name="Dodds P.N."/>
            <person name="Schein J.E."/>
            <person name="Zhong S."/>
            <person name="Hamelin R.C."/>
            <person name="Grigoriev I.V."/>
            <person name="Szabo L.J."/>
            <person name="Martin F."/>
        </authorList>
    </citation>
    <scope>NUCLEOTIDE SEQUENCE [LARGE SCALE GENOMIC DNA]</scope>
    <source>
        <strain evidence="4">98AG31 / pathotype 3-4-7</strain>
    </source>
</reference>
<feature type="compositionally biased region" description="Basic and acidic residues" evidence="1">
    <location>
        <begin position="745"/>
        <end position="754"/>
    </location>
</feature>
<sequence>MENQTSRTVHNLNSISNSPIRSYRRRPFSNGLRKREGLPISSNFDIEPSQSNLLSIHDDQIEREVENIFRPSDDDEDEVDQIPPVPSTSEVSEKGYLSSLRNPPPSTSSSTLVNEEESYPDNIRKKIRGTNSHLSGMEYGPSHLLSAFEIPQGAHFVHHTPSQPFAQNGQSVTSSKLNQDYSRTQRSFNHFELRQADHESSPPLAAERSPSPDHQPEPSPHRTSNTSHSLRPGNSPPIPSHEQPPPSPRRSYPTVHDQNIFKAMIHSPKTNSLSSHQSYNRSSTQDISSSRYSKIPARKQEDEDEDVLQTPKQTKNTDFCSAAMAAIDQVVSGQKPKVSNTTFESNTPRPVDSISASRPISARFPRPPLAHLAGRLKAQSTQDASKNRQEGPASKVDHPPPLPIQEHVHQLVHNTHTDEFSAKSVSAPSRAPLDPPTTRKSVPSTGLQDERRLKGLLKNSPDPQRPAPTVETHPTSNPVNNTHSGPHLARTQSHPNPLHKSKPSYDGSVVYKSQRAEIHESSIGFERQQNHDKLASNQQHGWPASPFLRPKNPDSDSDSGDSPDLPVVVEELDQGPNVASQVLLNRHSVRKKVAFVGASDHQGSHEIRLQSQVPQPLHSKIGSSPEDYPYDPANLTFKKETSRFAPLQHSMSETSVMDSGSQTLSTPKITGFYPMTPAPPAPRRSNPLPVPSSSTLSSATDKRLDQLKAQEPEGLSRKQHHEAGPDQTSEIPLPVPSSSTLSSATDKRLDRLKAQEPQGVSRQQHREARPVQTSQSGHHLHIPDRNIEKQKLENFKGKGKAIEEPTVNLDAYFTPVPKSKKESEPKGQAQRTLDTQLAYQSRRMNTDDTLLDATQLEFSRLTAPTPHPPGWFAETPVPHVKIKPKKRVVKSPPIETDQTHIGNQDNLSRRPPDVSAIPSSSRQASSDHLAGPKRDQSSQFVTTTAINSLPGTARYDVKGKPSHPPPKSNVNTTDLLNQPVSQSTNNMRTHHPRSNSPNLQPTHDKVSSTSTLESSNQRPSLSTKPESTPIPPTRPPEDISAQVMPNRAQHLRPPTRQSADITHASMAVNCLNLLQQSIRGKLGPLDDVDLMNMSLPPCAGGDYSTFEVSGQQDVGQIAHLLKDLLGDIQELKTTKTGVESLAESSSFLLADDTLRPKASPDPAMLPHSHNSILGALARQSDKVATTRAPLVDHLGFNDESLRSPESQDVKTDIKTCDLISKPRTSLRSRALLDWIKIPTSLNGYKRYQWVIGLIFLQVLMVWLVISLATVRAVNLAHAGHYYPRYVLPGHTGIISRILQSYHYLSPERLEDTANSSWWQIGLRSIVDISWFIIDWIFGFRWSLDRITNVTSFQTNDSENWFESMIELIFSFFFENHHERFGEGEIVWVNQAGVTSYLRSGFSPT</sequence>
<feature type="compositionally biased region" description="Polar residues" evidence="1">
    <location>
        <begin position="269"/>
        <end position="292"/>
    </location>
</feature>
<evidence type="ECO:0000256" key="2">
    <source>
        <dbReference type="SAM" id="Phobius"/>
    </source>
</evidence>
<keyword evidence="2" id="KW-0812">Transmembrane</keyword>
<gene>
    <name evidence="3" type="ORF">MELLADRAFT_113873</name>
</gene>
<feature type="region of interest" description="Disordered" evidence="1">
    <location>
        <begin position="418"/>
        <end position="506"/>
    </location>
</feature>
<feature type="region of interest" description="Disordered" evidence="1">
    <location>
        <begin position="69"/>
        <end position="122"/>
    </location>
</feature>
<feature type="compositionally biased region" description="Polar residues" evidence="1">
    <location>
        <begin position="337"/>
        <end position="358"/>
    </location>
</feature>
<feature type="compositionally biased region" description="Basic residues" evidence="1">
    <location>
        <begin position="880"/>
        <end position="889"/>
    </location>
</feature>
<feature type="compositionally biased region" description="Polar residues" evidence="1">
    <location>
        <begin position="1"/>
        <end position="20"/>
    </location>
</feature>
<dbReference type="InParanoid" id="F4SBB3"/>
<name>F4SBB3_MELLP</name>
<feature type="region of interest" description="Disordered" evidence="1">
    <location>
        <begin position="532"/>
        <end position="567"/>
    </location>
</feature>
<keyword evidence="2" id="KW-1133">Transmembrane helix</keyword>
<accession>F4SBB3</accession>
<feature type="compositionally biased region" description="Polar residues" evidence="1">
    <location>
        <begin position="472"/>
        <end position="495"/>
    </location>
</feature>
<evidence type="ECO:0000256" key="1">
    <source>
        <dbReference type="SAM" id="MobiDB-lite"/>
    </source>
</evidence>
<feature type="compositionally biased region" description="Polar residues" evidence="1">
    <location>
        <begin position="994"/>
        <end position="1024"/>
    </location>
</feature>
<feature type="compositionally biased region" description="Pro residues" evidence="1">
    <location>
        <begin position="234"/>
        <end position="248"/>
    </location>
</feature>
<feature type="compositionally biased region" description="Basic and acidic residues" evidence="1">
    <location>
        <begin position="700"/>
        <end position="724"/>
    </location>
</feature>
<dbReference type="KEGG" id="mlr:MELLADRAFT_113873"/>
<feature type="region of interest" description="Disordered" evidence="1">
    <location>
        <begin position="332"/>
        <end position="403"/>
    </location>
</feature>
<protein>
    <submittedName>
        <fullName evidence="3">Uncharacterized protein</fullName>
    </submittedName>
</protein>
<dbReference type="RefSeq" id="XP_007418671.1">
    <property type="nucleotide sequence ID" value="XM_007418609.1"/>
</dbReference>
<feature type="region of interest" description="Disordered" evidence="1">
    <location>
        <begin position="864"/>
        <end position="1039"/>
    </location>
</feature>
<dbReference type="Proteomes" id="UP000001072">
    <property type="component" value="Unassembled WGS sequence"/>
</dbReference>
<feature type="compositionally biased region" description="Polar residues" evidence="1">
    <location>
        <begin position="937"/>
        <end position="950"/>
    </location>
</feature>
<evidence type="ECO:0000313" key="3">
    <source>
        <dbReference type="EMBL" id="EGF98061.1"/>
    </source>
</evidence>
<keyword evidence="4" id="KW-1185">Reference proteome</keyword>
<dbReference type="HOGENOM" id="CLU_254110_0_0_1"/>
<dbReference type="VEuPathDB" id="FungiDB:MELLADRAFT_113873"/>
<feature type="region of interest" description="Disordered" evidence="1">
    <location>
        <begin position="1"/>
        <end position="26"/>
    </location>
</feature>
<feature type="region of interest" description="Disordered" evidence="1">
    <location>
        <begin position="195"/>
        <end position="254"/>
    </location>
</feature>
<dbReference type="GeneID" id="18925121"/>
<feature type="compositionally biased region" description="Low complexity" evidence="1">
    <location>
        <begin position="685"/>
        <end position="698"/>
    </location>
</feature>
<dbReference type="EMBL" id="GL883186">
    <property type="protein sequence ID" value="EGF98061.1"/>
    <property type="molecule type" value="Genomic_DNA"/>
</dbReference>
<feature type="region of interest" description="Disordered" evidence="1">
    <location>
        <begin position="269"/>
        <end position="314"/>
    </location>
</feature>
<dbReference type="OrthoDB" id="2505482at2759"/>
<feature type="compositionally biased region" description="Basic and acidic residues" evidence="1">
    <location>
        <begin position="210"/>
        <end position="220"/>
    </location>
</feature>
<proteinExistence type="predicted"/>
<feature type="transmembrane region" description="Helical" evidence="2">
    <location>
        <begin position="1249"/>
        <end position="1273"/>
    </location>
</feature>
<feature type="compositionally biased region" description="Polar residues" evidence="1">
    <location>
        <begin position="160"/>
        <end position="177"/>
    </location>
</feature>
<organism evidence="4">
    <name type="scientific">Melampsora larici-populina (strain 98AG31 / pathotype 3-4-7)</name>
    <name type="common">Poplar leaf rust fungus</name>
    <dbReference type="NCBI Taxonomy" id="747676"/>
    <lineage>
        <taxon>Eukaryota</taxon>
        <taxon>Fungi</taxon>
        <taxon>Dikarya</taxon>
        <taxon>Basidiomycota</taxon>
        <taxon>Pucciniomycotina</taxon>
        <taxon>Pucciniomycetes</taxon>
        <taxon>Pucciniales</taxon>
        <taxon>Melampsoraceae</taxon>
        <taxon>Melampsora</taxon>
    </lineage>
</organism>
<feature type="region of interest" description="Disordered" evidence="1">
    <location>
        <begin position="158"/>
        <end position="177"/>
    </location>
</feature>